<evidence type="ECO:0000313" key="13">
    <source>
        <dbReference type="Proteomes" id="UP001359485"/>
    </source>
</evidence>
<protein>
    <recommendedName>
        <fullName evidence="3">NADH dehydrogenase [ubiquinone] 1 alpha subcomplex subunit 11</fullName>
    </recommendedName>
    <alternativeName>
        <fullName evidence="9">Complex I-B14.7</fullName>
    </alternativeName>
    <alternativeName>
        <fullName evidence="10">NADH-ubiquinone oxidoreductase subunit B14.7</fullName>
    </alternativeName>
</protein>
<name>A0ABR1AY51_POLSC</name>
<organism evidence="12 13">
    <name type="scientific">Polyplax serrata</name>
    <name type="common">Common mouse louse</name>
    <dbReference type="NCBI Taxonomy" id="468196"/>
    <lineage>
        <taxon>Eukaryota</taxon>
        <taxon>Metazoa</taxon>
        <taxon>Ecdysozoa</taxon>
        <taxon>Arthropoda</taxon>
        <taxon>Hexapoda</taxon>
        <taxon>Insecta</taxon>
        <taxon>Pterygota</taxon>
        <taxon>Neoptera</taxon>
        <taxon>Paraneoptera</taxon>
        <taxon>Psocodea</taxon>
        <taxon>Troctomorpha</taxon>
        <taxon>Phthiraptera</taxon>
        <taxon>Anoplura</taxon>
        <taxon>Polyplacidae</taxon>
        <taxon>Polyplax</taxon>
    </lineage>
</organism>
<dbReference type="Proteomes" id="UP001359485">
    <property type="component" value="Unassembled WGS sequence"/>
</dbReference>
<comment type="similarity">
    <text evidence="2">Belongs to the complex I NDUFA11 subunit family.</text>
</comment>
<proteinExistence type="inferred from homology"/>
<evidence type="ECO:0000256" key="2">
    <source>
        <dbReference type="ARBA" id="ARBA00008699"/>
    </source>
</evidence>
<dbReference type="PANTHER" id="PTHR21382">
    <property type="entry name" value="NADH-UBIQUINONE OXIDOREDUCTASE SUBUNIT"/>
    <property type="match status" value="1"/>
</dbReference>
<keyword evidence="7" id="KW-0496">Mitochondrion</keyword>
<evidence type="ECO:0000256" key="7">
    <source>
        <dbReference type="ARBA" id="ARBA00023128"/>
    </source>
</evidence>
<feature type="transmembrane region" description="Helical" evidence="11">
    <location>
        <begin position="132"/>
        <end position="165"/>
    </location>
</feature>
<evidence type="ECO:0000256" key="10">
    <source>
        <dbReference type="ARBA" id="ARBA00031497"/>
    </source>
</evidence>
<comment type="subcellular location">
    <subcellularLocation>
        <location evidence="1">Mitochondrion inner membrane</location>
        <topology evidence="1">Multi-pass membrane protein</topology>
        <orientation evidence="1">Matrix side</orientation>
    </subcellularLocation>
</comment>
<keyword evidence="5" id="KW-0999">Mitochondrion inner membrane</keyword>
<evidence type="ECO:0000256" key="5">
    <source>
        <dbReference type="ARBA" id="ARBA00022792"/>
    </source>
</evidence>
<comment type="caution">
    <text evidence="12">The sequence shown here is derived from an EMBL/GenBank/DDBJ whole genome shotgun (WGS) entry which is preliminary data.</text>
</comment>
<keyword evidence="4 11" id="KW-0812">Transmembrane</keyword>
<accession>A0ABR1AY51</accession>
<dbReference type="PANTHER" id="PTHR21382:SF1">
    <property type="entry name" value="NADH DEHYDROGENASE [UBIQUINONE] 1 ALPHA SUBCOMPLEX SUBUNIT 11"/>
    <property type="match status" value="1"/>
</dbReference>
<evidence type="ECO:0000256" key="3">
    <source>
        <dbReference type="ARBA" id="ARBA00018191"/>
    </source>
</evidence>
<evidence type="ECO:0000256" key="1">
    <source>
        <dbReference type="ARBA" id="ARBA00004292"/>
    </source>
</evidence>
<evidence type="ECO:0000256" key="9">
    <source>
        <dbReference type="ARBA" id="ARBA00030608"/>
    </source>
</evidence>
<keyword evidence="8 11" id="KW-0472">Membrane</keyword>
<evidence type="ECO:0000256" key="6">
    <source>
        <dbReference type="ARBA" id="ARBA00022989"/>
    </source>
</evidence>
<keyword evidence="13" id="KW-1185">Reference proteome</keyword>
<reference evidence="12 13" key="1">
    <citation type="submission" date="2023-09" db="EMBL/GenBank/DDBJ databases">
        <title>Genomes of two closely related lineages of the louse Polyplax serrata with different host specificities.</title>
        <authorList>
            <person name="Martinu J."/>
            <person name="Tarabai H."/>
            <person name="Stefka J."/>
            <person name="Hypsa V."/>
        </authorList>
    </citation>
    <scope>NUCLEOTIDE SEQUENCE [LARGE SCALE GENOMIC DNA]</scope>
    <source>
        <strain evidence="12">98ZLc_SE</strain>
    </source>
</reference>
<keyword evidence="6 11" id="KW-1133">Transmembrane helix</keyword>
<sequence>MSFESSSVFTLRLLLFKNKMDRVKDPERAKKYQRHLEEKFSIYKYIGRSYADAPEGEDLEGKLIWANRYAFIFGSFWAATDIMGSPPITKVSHMIFTVGRRVLPLVGVGSAYTLGTYASVHYRKKDDYVNHLYGGVAAGALVGLMISNPAYGLLATFIFPLFGGCYKHSLIVKKRNELPCRETLSPYWSRKLDFSLVPDRKGNWTSQQQS</sequence>
<dbReference type="InterPro" id="IPR039205">
    <property type="entry name" value="NDUFA11"/>
</dbReference>
<evidence type="ECO:0000256" key="8">
    <source>
        <dbReference type="ARBA" id="ARBA00023136"/>
    </source>
</evidence>
<evidence type="ECO:0000256" key="11">
    <source>
        <dbReference type="SAM" id="Phobius"/>
    </source>
</evidence>
<gene>
    <name evidence="12" type="ORF">RUM44_005692</name>
</gene>
<evidence type="ECO:0000313" key="12">
    <source>
        <dbReference type="EMBL" id="KAK6630141.1"/>
    </source>
</evidence>
<evidence type="ECO:0000256" key="4">
    <source>
        <dbReference type="ARBA" id="ARBA00022692"/>
    </source>
</evidence>
<feature type="transmembrane region" description="Helical" evidence="11">
    <location>
        <begin position="102"/>
        <end position="120"/>
    </location>
</feature>
<dbReference type="EMBL" id="JAWJWF010000009">
    <property type="protein sequence ID" value="KAK6630141.1"/>
    <property type="molecule type" value="Genomic_DNA"/>
</dbReference>